<dbReference type="Proteomes" id="UP000191612">
    <property type="component" value="Unassembled WGS sequence"/>
</dbReference>
<protein>
    <submittedName>
        <fullName evidence="2">Uncharacterized protein</fullName>
    </submittedName>
</protein>
<sequence length="115" mass="13858">MTKIWDETISYIFTKMAETRPIPTPHNEQLEELTNLTNSARGRARERQRIHKKIQDIMDQKEDMMPANPYWCYAYRDQLANLDRELASLDRQLNHLRAQEKRDATKERELWNQVV</sequence>
<proteinExistence type="predicted"/>
<keyword evidence="3" id="KW-1185">Reference proteome</keyword>
<accession>A0A1V6R608</accession>
<organism evidence="2 3">
    <name type="scientific">Penicillium solitum</name>
    <dbReference type="NCBI Taxonomy" id="60172"/>
    <lineage>
        <taxon>Eukaryota</taxon>
        <taxon>Fungi</taxon>
        <taxon>Dikarya</taxon>
        <taxon>Ascomycota</taxon>
        <taxon>Pezizomycotina</taxon>
        <taxon>Eurotiomycetes</taxon>
        <taxon>Eurotiomycetidae</taxon>
        <taxon>Eurotiales</taxon>
        <taxon>Aspergillaceae</taxon>
        <taxon>Penicillium</taxon>
    </lineage>
</organism>
<evidence type="ECO:0000313" key="3">
    <source>
        <dbReference type="Proteomes" id="UP000191612"/>
    </source>
</evidence>
<keyword evidence="1" id="KW-0175">Coiled coil</keyword>
<dbReference type="EMBL" id="MDYO01000014">
    <property type="protein sequence ID" value="OQD96900.1"/>
    <property type="molecule type" value="Genomic_DNA"/>
</dbReference>
<reference evidence="3" key="1">
    <citation type="journal article" date="2017" name="Nat. Microbiol.">
        <title>Global analysis of biosynthetic gene clusters reveals vast potential of secondary metabolite production in Penicillium species.</title>
        <authorList>
            <person name="Nielsen J.C."/>
            <person name="Grijseels S."/>
            <person name="Prigent S."/>
            <person name="Ji B."/>
            <person name="Dainat J."/>
            <person name="Nielsen K.F."/>
            <person name="Frisvad J.C."/>
            <person name="Workman M."/>
            <person name="Nielsen J."/>
        </authorList>
    </citation>
    <scope>NUCLEOTIDE SEQUENCE [LARGE SCALE GENOMIC DNA]</scope>
    <source>
        <strain evidence="3">IBT 29525</strain>
    </source>
</reference>
<comment type="caution">
    <text evidence="2">The sequence shown here is derived from an EMBL/GenBank/DDBJ whole genome shotgun (WGS) entry which is preliminary data.</text>
</comment>
<evidence type="ECO:0000256" key="1">
    <source>
        <dbReference type="SAM" id="Coils"/>
    </source>
</evidence>
<dbReference type="AlphaFoldDB" id="A0A1V6R608"/>
<name>A0A1V6R608_9EURO</name>
<feature type="coiled-coil region" evidence="1">
    <location>
        <begin position="72"/>
        <end position="99"/>
    </location>
</feature>
<evidence type="ECO:0000313" key="2">
    <source>
        <dbReference type="EMBL" id="OQD96900.1"/>
    </source>
</evidence>
<gene>
    <name evidence="2" type="ORF">PENSOL_c014G07604</name>
</gene>